<evidence type="ECO:0000259" key="7">
    <source>
        <dbReference type="Pfam" id="PF04545"/>
    </source>
</evidence>
<dbReference type="InterPro" id="IPR013324">
    <property type="entry name" value="RNA_pol_sigma_r3/r4-like"/>
</dbReference>
<dbReference type="SUPFAM" id="SSF88946">
    <property type="entry name" value="Sigma2 domain of RNA polymerase sigma factors"/>
    <property type="match status" value="1"/>
</dbReference>
<dbReference type="RefSeq" id="WP_377400238.1">
    <property type="nucleotide sequence ID" value="NZ_JBHTFQ010000002.1"/>
</dbReference>
<dbReference type="InterPro" id="IPR007627">
    <property type="entry name" value="RNA_pol_sigma70_r2"/>
</dbReference>
<evidence type="ECO:0000259" key="5">
    <source>
        <dbReference type="Pfam" id="PF04539"/>
    </source>
</evidence>
<name>A0ABW2UJ49_9RHOB</name>
<dbReference type="EMBL" id="JBHTFQ010000002">
    <property type="protein sequence ID" value="MFC7703615.1"/>
    <property type="molecule type" value="Genomic_DNA"/>
</dbReference>
<accession>A0ABW2UJ49</accession>
<keyword evidence="1" id="KW-0805">Transcription regulation</keyword>
<dbReference type="NCBIfam" id="TIGR02479">
    <property type="entry name" value="FliA_WhiG"/>
    <property type="match status" value="1"/>
</dbReference>
<evidence type="ECO:0000256" key="2">
    <source>
        <dbReference type="ARBA" id="ARBA00023082"/>
    </source>
</evidence>
<dbReference type="InterPro" id="IPR013325">
    <property type="entry name" value="RNA_pol_sigma_r2"/>
</dbReference>
<dbReference type="Pfam" id="PF04539">
    <property type="entry name" value="Sigma70_r3"/>
    <property type="match status" value="1"/>
</dbReference>
<dbReference type="Gene3D" id="1.10.1740.10">
    <property type="match status" value="1"/>
</dbReference>
<dbReference type="InterPro" id="IPR007624">
    <property type="entry name" value="RNA_pol_sigma70_r3"/>
</dbReference>
<evidence type="ECO:0000256" key="4">
    <source>
        <dbReference type="ARBA" id="ARBA00023163"/>
    </source>
</evidence>
<dbReference type="Pfam" id="PF04545">
    <property type="entry name" value="Sigma70_r4"/>
    <property type="match status" value="1"/>
</dbReference>
<keyword evidence="9" id="KW-1185">Reference proteome</keyword>
<dbReference type="CDD" id="cd06171">
    <property type="entry name" value="Sigma70_r4"/>
    <property type="match status" value="1"/>
</dbReference>
<keyword evidence="4" id="KW-0804">Transcription</keyword>
<feature type="domain" description="RNA polymerase sigma-70 region 4" evidence="7">
    <location>
        <begin position="180"/>
        <end position="228"/>
    </location>
</feature>
<protein>
    <submittedName>
        <fullName evidence="8">Sigma-70 family RNA polymerase sigma factor</fullName>
    </submittedName>
</protein>
<dbReference type="InterPro" id="IPR000943">
    <property type="entry name" value="RNA_pol_sigma70"/>
</dbReference>
<dbReference type="PANTHER" id="PTHR30385">
    <property type="entry name" value="SIGMA FACTOR F FLAGELLAR"/>
    <property type="match status" value="1"/>
</dbReference>
<sequence length="239" mass="26537">MRPGHYPEGRLDPEALVTRHMELVRRVAWHIHGRVGHAAEIDDLLQAGYIGLVDASHRYVRRDGVSFASYAAIRIRGAIIDHLRRNSNLCRTTIAMHQRAVAAQRRLEQRLQRIPTNVEIAAELELDPEEYSRWAQAFEANSTQSLDAVYSDQSPAFEAAGGTPEDALGRSETAAALRAALATLPEREAMVLQLYYVEELNVYEIAAVLGVTTGRVSQIKKAAVDRLRDALQGALGELF</sequence>
<dbReference type="PRINTS" id="PR00046">
    <property type="entry name" value="SIGMA70FCT"/>
</dbReference>
<reference evidence="9" key="1">
    <citation type="journal article" date="2019" name="Int. J. Syst. Evol. Microbiol.">
        <title>The Global Catalogue of Microorganisms (GCM) 10K type strain sequencing project: providing services to taxonomists for standard genome sequencing and annotation.</title>
        <authorList>
            <consortium name="The Broad Institute Genomics Platform"/>
            <consortium name="The Broad Institute Genome Sequencing Center for Infectious Disease"/>
            <person name="Wu L."/>
            <person name="Ma J."/>
        </authorList>
    </citation>
    <scope>NUCLEOTIDE SEQUENCE [LARGE SCALE GENOMIC DNA]</scope>
    <source>
        <strain evidence="9">CGMCC 1.12750</strain>
    </source>
</reference>
<dbReference type="InterPro" id="IPR007630">
    <property type="entry name" value="RNA_pol_sigma70_r4"/>
</dbReference>
<dbReference type="Proteomes" id="UP001596516">
    <property type="component" value="Unassembled WGS sequence"/>
</dbReference>
<gene>
    <name evidence="8" type="ORF">ACFQXB_05335</name>
</gene>
<evidence type="ECO:0000256" key="1">
    <source>
        <dbReference type="ARBA" id="ARBA00023015"/>
    </source>
</evidence>
<proteinExistence type="predicted"/>
<dbReference type="Gene3D" id="1.20.140.160">
    <property type="match status" value="1"/>
</dbReference>
<evidence type="ECO:0000256" key="3">
    <source>
        <dbReference type="ARBA" id="ARBA00023125"/>
    </source>
</evidence>
<dbReference type="SUPFAM" id="SSF88659">
    <property type="entry name" value="Sigma3 and sigma4 domains of RNA polymerase sigma factors"/>
    <property type="match status" value="2"/>
</dbReference>
<organism evidence="8 9">
    <name type="scientific">Plastorhodobacter daqingensis</name>
    <dbReference type="NCBI Taxonomy" id="1387281"/>
    <lineage>
        <taxon>Bacteria</taxon>
        <taxon>Pseudomonadati</taxon>
        <taxon>Pseudomonadota</taxon>
        <taxon>Alphaproteobacteria</taxon>
        <taxon>Rhodobacterales</taxon>
        <taxon>Paracoccaceae</taxon>
        <taxon>Plastorhodobacter</taxon>
    </lineage>
</organism>
<feature type="domain" description="RNA polymerase sigma-70 region 3" evidence="5">
    <location>
        <begin position="102"/>
        <end position="147"/>
    </location>
</feature>
<dbReference type="InterPro" id="IPR012845">
    <property type="entry name" value="RNA_pol_sigma_FliA_WhiG"/>
</dbReference>
<keyword evidence="3" id="KW-0238">DNA-binding</keyword>
<feature type="domain" description="RNA polymerase sigma-70 region 2" evidence="6">
    <location>
        <begin position="16"/>
        <end position="87"/>
    </location>
</feature>
<evidence type="ECO:0000259" key="6">
    <source>
        <dbReference type="Pfam" id="PF04542"/>
    </source>
</evidence>
<evidence type="ECO:0000313" key="9">
    <source>
        <dbReference type="Proteomes" id="UP001596516"/>
    </source>
</evidence>
<dbReference type="NCBIfam" id="TIGR02937">
    <property type="entry name" value="sigma70-ECF"/>
    <property type="match status" value="1"/>
</dbReference>
<dbReference type="Pfam" id="PF04542">
    <property type="entry name" value="Sigma70_r2"/>
    <property type="match status" value="1"/>
</dbReference>
<keyword evidence="2" id="KW-0731">Sigma factor</keyword>
<comment type="caution">
    <text evidence="8">The sequence shown here is derived from an EMBL/GenBank/DDBJ whole genome shotgun (WGS) entry which is preliminary data.</text>
</comment>
<dbReference type="InterPro" id="IPR014284">
    <property type="entry name" value="RNA_pol_sigma-70_dom"/>
</dbReference>
<evidence type="ECO:0000313" key="8">
    <source>
        <dbReference type="EMBL" id="MFC7703615.1"/>
    </source>
</evidence>